<dbReference type="RefSeq" id="WP_013907368.1">
    <property type="nucleotide sequence ID" value="NC_015681.1"/>
</dbReference>
<dbReference type="AlphaFoldDB" id="F8AC66"/>
<keyword evidence="8" id="KW-0347">Helicase</keyword>
<comment type="subunit">
    <text evidence="6">Homotetramer. Forms an RuvA(8)-RuvB(12)-Holliday junction (HJ) complex. HJ DNA is sandwiched between 2 RuvA tetramers; dsDNA enters through RuvA and exits via RuvB. An RuvB hexamer assembles on each DNA strand where it exits the tetramer. Each RuvB hexamer is contacted by two RuvA subunits (via domain III) on 2 adjacent RuvB subunits; this complex drives branch migration. In the full resolvosome a probable DNA-RuvA(4)-RuvB(12)-RuvC(2) complex forms which resolves the HJ.</text>
</comment>
<keyword evidence="8" id="KW-0378">Hydrolase</keyword>
<dbReference type="GO" id="GO:0000400">
    <property type="term" value="F:four-way junction DNA binding"/>
    <property type="evidence" value="ECO:0007669"/>
    <property type="project" value="UniProtKB-UniRule"/>
</dbReference>
<dbReference type="GO" id="GO:0005524">
    <property type="term" value="F:ATP binding"/>
    <property type="evidence" value="ECO:0007669"/>
    <property type="project" value="InterPro"/>
</dbReference>
<comment type="subcellular location">
    <subcellularLocation>
        <location evidence="6">Cytoplasm</location>
    </subcellularLocation>
</comment>
<dbReference type="SMART" id="SM00278">
    <property type="entry name" value="HhH1"/>
    <property type="match status" value="2"/>
</dbReference>
<evidence type="ECO:0000256" key="1">
    <source>
        <dbReference type="ARBA" id="ARBA00022490"/>
    </source>
</evidence>
<keyword evidence="8" id="KW-0547">Nucleotide-binding</keyword>
<dbReference type="Gene3D" id="1.10.8.10">
    <property type="entry name" value="DNA helicase RuvA subunit, C-terminal domain"/>
    <property type="match status" value="1"/>
</dbReference>
<dbReference type="CDD" id="cd14332">
    <property type="entry name" value="UBA_RuvA_C"/>
    <property type="match status" value="1"/>
</dbReference>
<reference evidence="9" key="1">
    <citation type="submission" date="2011-04" db="EMBL/GenBank/DDBJ databases">
        <title>The complete genome of Thermodesulfatator indicus DSM 15286.</title>
        <authorList>
            <person name="Lucas S."/>
            <person name="Copeland A."/>
            <person name="Lapidus A."/>
            <person name="Bruce D."/>
            <person name="Goodwin L."/>
            <person name="Pitluck S."/>
            <person name="Peters L."/>
            <person name="Kyrpides N."/>
            <person name="Mavromatis K."/>
            <person name="Pagani I."/>
            <person name="Ivanova N."/>
            <person name="Saunders L."/>
            <person name="Detter J.C."/>
            <person name="Tapia R."/>
            <person name="Han C."/>
            <person name="Land M."/>
            <person name="Hauser L."/>
            <person name="Markowitz V."/>
            <person name="Cheng J.-F."/>
            <person name="Hugenholtz P."/>
            <person name="Woyke T."/>
            <person name="Wu D."/>
            <person name="Spring S."/>
            <person name="Schroeder M."/>
            <person name="Brambilla E."/>
            <person name="Klenk H.-P."/>
            <person name="Eisen J.A."/>
        </authorList>
    </citation>
    <scope>NUCLEOTIDE SEQUENCE [LARGE SCALE GENOMIC DNA]</scope>
    <source>
        <strain evidence="9">DSM 15286 / JCM 11887 / CIR29812</strain>
    </source>
</reference>
<gene>
    <name evidence="6" type="primary">ruvA</name>
    <name evidence="8" type="ordered locus">Thein_0745</name>
</gene>
<evidence type="ECO:0000256" key="5">
    <source>
        <dbReference type="ARBA" id="ARBA00023204"/>
    </source>
</evidence>
<dbReference type="HOGENOM" id="CLU_087936_0_0_0"/>
<evidence type="ECO:0000256" key="3">
    <source>
        <dbReference type="ARBA" id="ARBA00023125"/>
    </source>
</evidence>
<dbReference type="Pfam" id="PF01330">
    <property type="entry name" value="RuvA_N"/>
    <property type="match status" value="1"/>
</dbReference>
<dbReference type="InParanoid" id="F8AC66"/>
<dbReference type="InterPro" id="IPR000085">
    <property type="entry name" value="RuvA"/>
</dbReference>
<evidence type="ECO:0000256" key="6">
    <source>
        <dbReference type="HAMAP-Rule" id="MF_00031"/>
    </source>
</evidence>
<dbReference type="GO" id="GO:0009379">
    <property type="term" value="C:Holliday junction helicase complex"/>
    <property type="evidence" value="ECO:0007669"/>
    <property type="project" value="InterPro"/>
</dbReference>
<sequence>MLAQVKGKIVKKIPGKVFMATGPVVLEVTVPLNLSQNLPQEGEDYTLYTTLRLRGEVLELYGFNSWDNKIFFEKLISISSLGPRLALNILSVFEPEEFIEAVAKNDVKKLSEVPGIGPRRAEKLCVELRARLELSPQTQSPLWNEALSALLNLGFAEKEARKALKNVFKEGEDLTVLIKEALKRLSNG</sequence>
<keyword evidence="4 6" id="KW-0233">DNA recombination</keyword>
<name>F8AC66_THEID</name>
<dbReference type="GO" id="GO:0006310">
    <property type="term" value="P:DNA recombination"/>
    <property type="evidence" value="ECO:0007669"/>
    <property type="project" value="UniProtKB-UniRule"/>
</dbReference>
<accession>F8AC66</accession>
<dbReference type="eggNOG" id="COG0632">
    <property type="taxonomic scope" value="Bacteria"/>
</dbReference>
<feature type="region of interest" description="Domain I" evidence="6">
    <location>
        <begin position="1"/>
        <end position="64"/>
    </location>
</feature>
<keyword evidence="1 6" id="KW-0963">Cytoplasm</keyword>
<dbReference type="Pfam" id="PF14520">
    <property type="entry name" value="HHH_5"/>
    <property type="match status" value="1"/>
</dbReference>
<evidence type="ECO:0000256" key="2">
    <source>
        <dbReference type="ARBA" id="ARBA00022763"/>
    </source>
</evidence>
<dbReference type="SUPFAM" id="SSF50249">
    <property type="entry name" value="Nucleic acid-binding proteins"/>
    <property type="match status" value="1"/>
</dbReference>
<keyword evidence="2 6" id="KW-0227">DNA damage</keyword>
<dbReference type="Proteomes" id="UP000006793">
    <property type="component" value="Chromosome"/>
</dbReference>
<dbReference type="Pfam" id="PF07499">
    <property type="entry name" value="RuvA_C"/>
    <property type="match status" value="1"/>
</dbReference>
<dbReference type="KEGG" id="tid:Thein_0745"/>
<keyword evidence="3 6" id="KW-0238">DNA-binding</keyword>
<evidence type="ECO:0000256" key="4">
    <source>
        <dbReference type="ARBA" id="ARBA00023172"/>
    </source>
</evidence>
<dbReference type="HAMAP" id="MF_00031">
    <property type="entry name" value="DNA_HJ_migration_RuvA"/>
    <property type="match status" value="1"/>
</dbReference>
<dbReference type="InterPro" id="IPR013849">
    <property type="entry name" value="DNA_helicase_Holl-junc_RuvA_I"/>
</dbReference>
<dbReference type="InterPro" id="IPR012340">
    <property type="entry name" value="NA-bd_OB-fold"/>
</dbReference>
<organism evidence="8 9">
    <name type="scientific">Thermodesulfatator indicus (strain DSM 15286 / JCM 11887 / CIR29812)</name>
    <dbReference type="NCBI Taxonomy" id="667014"/>
    <lineage>
        <taxon>Bacteria</taxon>
        <taxon>Pseudomonadati</taxon>
        <taxon>Thermodesulfobacteriota</taxon>
        <taxon>Thermodesulfobacteria</taxon>
        <taxon>Thermodesulfobacteriales</taxon>
        <taxon>Thermodesulfatatoraceae</taxon>
        <taxon>Thermodesulfatator</taxon>
    </lineage>
</organism>
<dbReference type="STRING" id="667014.Thein_0745"/>
<feature type="domain" description="Helix-hairpin-helix DNA-binding motif class 1" evidence="7">
    <location>
        <begin position="73"/>
        <end position="92"/>
    </location>
</feature>
<evidence type="ECO:0000313" key="8">
    <source>
        <dbReference type="EMBL" id="AEH44624.1"/>
    </source>
</evidence>
<dbReference type="NCBIfam" id="TIGR00084">
    <property type="entry name" value="ruvA"/>
    <property type="match status" value="1"/>
</dbReference>
<dbReference type="EMBL" id="CP002683">
    <property type="protein sequence ID" value="AEH44624.1"/>
    <property type="molecule type" value="Genomic_DNA"/>
</dbReference>
<evidence type="ECO:0000313" key="9">
    <source>
        <dbReference type="Proteomes" id="UP000006793"/>
    </source>
</evidence>
<dbReference type="InterPro" id="IPR010994">
    <property type="entry name" value="RuvA_2-like"/>
</dbReference>
<dbReference type="GO" id="GO:0005737">
    <property type="term" value="C:cytoplasm"/>
    <property type="evidence" value="ECO:0007669"/>
    <property type="project" value="UniProtKB-SubCell"/>
</dbReference>
<reference evidence="8 9" key="2">
    <citation type="journal article" date="2012" name="Stand. Genomic Sci.">
        <title>Complete genome sequence of the thermophilic sulfate-reducing ocean bacterium Thermodesulfatator indicus type strain (CIR29812(T)).</title>
        <authorList>
            <person name="Anderson I."/>
            <person name="Saunders E."/>
            <person name="Lapidus A."/>
            <person name="Nolan M."/>
            <person name="Lucas S."/>
            <person name="Tice H."/>
            <person name="Del Rio T.G."/>
            <person name="Cheng J.F."/>
            <person name="Han C."/>
            <person name="Tapia R."/>
            <person name="Goodwin L.A."/>
            <person name="Pitluck S."/>
            <person name="Liolios K."/>
            <person name="Mavromatis K."/>
            <person name="Pagani I."/>
            <person name="Ivanova N."/>
            <person name="Mikhailova N."/>
            <person name="Pati A."/>
            <person name="Chen A."/>
            <person name="Palaniappan K."/>
            <person name="Land M."/>
            <person name="Hauser L."/>
            <person name="Jeffries C.D."/>
            <person name="Chang Y.J."/>
            <person name="Brambilla E.M."/>
            <person name="Rohde M."/>
            <person name="Spring S."/>
            <person name="Goker M."/>
            <person name="Detter J.C."/>
            <person name="Woyke T."/>
            <person name="Bristow J."/>
            <person name="Eisen J.A."/>
            <person name="Markowitz V."/>
            <person name="Hugenholtz P."/>
            <person name="Kyrpides N.C."/>
            <person name="Klenk H.P."/>
        </authorList>
    </citation>
    <scope>NUCLEOTIDE SEQUENCE [LARGE SCALE GENOMIC DNA]</scope>
    <source>
        <strain evidence="9">DSM 15286 / JCM 11887 / CIR29812</strain>
    </source>
</reference>
<keyword evidence="9" id="KW-1185">Reference proteome</keyword>
<comment type="function">
    <text evidence="6">The RuvA-RuvB-RuvC complex processes Holliday junction (HJ) DNA during genetic recombination and DNA repair, while the RuvA-RuvB complex plays an important role in the rescue of blocked DNA replication forks via replication fork reversal (RFR). RuvA specifically binds to HJ cruciform DNA, conferring on it an open structure. The RuvB hexamer acts as an ATP-dependent pump, pulling dsDNA into and through the RuvAB complex. HJ branch migration allows RuvC to scan DNA until it finds its consensus sequence, where it cleaves and resolves the cruciform DNA.</text>
</comment>
<proteinExistence type="inferred from homology"/>
<dbReference type="FunCoup" id="F8AC66">
    <property type="interactions" value="223"/>
</dbReference>
<comment type="domain">
    <text evidence="6">Has three domains with a flexible linker between the domains II and III and assumes an 'L' shape. Domain III is highly mobile and contacts RuvB.</text>
</comment>
<keyword evidence="8" id="KW-0067">ATP-binding</keyword>
<dbReference type="PaxDb" id="667014-Thein_0745"/>
<dbReference type="InterPro" id="IPR011114">
    <property type="entry name" value="RuvA_C"/>
</dbReference>
<dbReference type="GO" id="GO:0048476">
    <property type="term" value="C:Holliday junction resolvase complex"/>
    <property type="evidence" value="ECO:0007669"/>
    <property type="project" value="UniProtKB-UniRule"/>
</dbReference>
<dbReference type="SUPFAM" id="SSF47781">
    <property type="entry name" value="RuvA domain 2-like"/>
    <property type="match status" value="1"/>
</dbReference>
<dbReference type="OrthoDB" id="5293449at2"/>
<evidence type="ECO:0000259" key="7">
    <source>
        <dbReference type="SMART" id="SM00278"/>
    </source>
</evidence>
<comment type="similarity">
    <text evidence="6">Belongs to the RuvA family.</text>
</comment>
<keyword evidence="5 6" id="KW-0234">DNA repair</keyword>
<dbReference type="GO" id="GO:0006281">
    <property type="term" value="P:DNA repair"/>
    <property type="evidence" value="ECO:0007669"/>
    <property type="project" value="UniProtKB-UniRule"/>
</dbReference>
<dbReference type="SUPFAM" id="SSF46929">
    <property type="entry name" value="DNA helicase RuvA subunit, C-terminal domain"/>
    <property type="match status" value="1"/>
</dbReference>
<protein>
    <recommendedName>
        <fullName evidence="6">Holliday junction branch migration complex subunit RuvA</fullName>
    </recommendedName>
</protein>
<dbReference type="GO" id="GO:0009378">
    <property type="term" value="F:four-way junction helicase activity"/>
    <property type="evidence" value="ECO:0007669"/>
    <property type="project" value="InterPro"/>
</dbReference>
<dbReference type="Gene3D" id="2.40.50.140">
    <property type="entry name" value="Nucleic acid-binding proteins"/>
    <property type="match status" value="1"/>
</dbReference>
<dbReference type="Gene3D" id="1.10.150.20">
    <property type="entry name" value="5' to 3' exonuclease, C-terminal subdomain"/>
    <property type="match status" value="1"/>
</dbReference>
<comment type="caution">
    <text evidence="6">Lacks conserved residue(s) required for the propagation of feature annotation.</text>
</comment>
<feature type="domain" description="Helix-hairpin-helix DNA-binding motif class 1" evidence="7">
    <location>
        <begin position="108"/>
        <end position="127"/>
    </location>
</feature>
<dbReference type="InterPro" id="IPR003583">
    <property type="entry name" value="Hlx-hairpin-Hlx_DNA-bd_motif"/>
</dbReference>
<dbReference type="InterPro" id="IPR036267">
    <property type="entry name" value="RuvA_C_sf"/>
</dbReference>
<feature type="region of interest" description="Domain III" evidence="6">
    <location>
        <begin position="138"/>
        <end position="188"/>
    </location>
</feature>